<keyword evidence="2" id="KW-0378">Hydrolase</keyword>
<dbReference type="GO" id="GO:0004519">
    <property type="term" value="F:endonuclease activity"/>
    <property type="evidence" value="ECO:0007669"/>
    <property type="project" value="UniProtKB-KW"/>
</dbReference>
<name>A0ABV8CTW9_9STRE</name>
<evidence type="ECO:0000259" key="1">
    <source>
        <dbReference type="Pfam" id="PF03372"/>
    </source>
</evidence>
<gene>
    <name evidence="2" type="ORF">ACFORF_02765</name>
</gene>
<dbReference type="Pfam" id="PF03372">
    <property type="entry name" value="Exo_endo_phos"/>
    <property type="match status" value="1"/>
</dbReference>
<proteinExistence type="predicted"/>
<dbReference type="EMBL" id="JBHRZV010000017">
    <property type="protein sequence ID" value="MFC3927551.1"/>
    <property type="molecule type" value="Genomic_DNA"/>
</dbReference>
<sequence length="265" mass="30564">MSTIKIQNDLTILTQNIDGLNKKFNIKEFDRIIINQQTIPDVISLTEVHIKDLRKLASLGNLNIADNNYIVFVPKCTLLEKCSPKSAVGTCLLVREDIQKKLKLEKQDAQVFPHYMKHSCDIRECRVKSKKQNIEIVSVYVPVSFKDPSELWKKERNVSRKNILLELFNKIVESKEKQKKIIYLGDFNYFKAGKPGYKEIDELFDLIPSELNFWSFVDSNKSPHSTWNNNVLDYIFTNCAIIKASNTKTPESFSDHSTLLATIAF</sequence>
<dbReference type="RefSeq" id="WP_380425260.1">
    <property type="nucleotide sequence ID" value="NZ_JBHRZV010000017.1"/>
</dbReference>
<evidence type="ECO:0000313" key="3">
    <source>
        <dbReference type="Proteomes" id="UP001595807"/>
    </source>
</evidence>
<organism evidence="2 3">
    <name type="scientific">Streptococcus caprae</name>
    <dbReference type="NCBI Taxonomy" id="1640501"/>
    <lineage>
        <taxon>Bacteria</taxon>
        <taxon>Bacillati</taxon>
        <taxon>Bacillota</taxon>
        <taxon>Bacilli</taxon>
        <taxon>Lactobacillales</taxon>
        <taxon>Streptococcaceae</taxon>
        <taxon>Streptococcus</taxon>
    </lineage>
</organism>
<keyword evidence="2" id="KW-0540">Nuclease</keyword>
<keyword evidence="2" id="KW-0255">Endonuclease</keyword>
<feature type="domain" description="Endonuclease/exonuclease/phosphatase" evidence="1">
    <location>
        <begin position="14"/>
        <end position="256"/>
    </location>
</feature>
<accession>A0ABV8CTW9</accession>
<comment type="caution">
    <text evidence="2">The sequence shown here is derived from an EMBL/GenBank/DDBJ whole genome shotgun (WGS) entry which is preliminary data.</text>
</comment>
<protein>
    <submittedName>
        <fullName evidence="2">Endonuclease/exonuclease/phosphatase family protein</fullName>
    </submittedName>
</protein>
<dbReference type="InterPro" id="IPR005135">
    <property type="entry name" value="Endo/exonuclease/phosphatase"/>
</dbReference>
<dbReference type="Gene3D" id="3.60.10.10">
    <property type="entry name" value="Endonuclease/exonuclease/phosphatase"/>
    <property type="match status" value="1"/>
</dbReference>
<keyword evidence="3" id="KW-1185">Reference proteome</keyword>
<evidence type="ECO:0000313" key="2">
    <source>
        <dbReference type="EMBL" id="MFC3927551.1"/>
    </source>
</evidence>
<reference evidence="3" key="1">
    <citation type="journal article" date="2019" name="Int. J. Syst. Evol. Microbiol.">
        <title>The Global Catalogue of Microorganisms (GCM) 10K type strain sequencing project: providing services to taxonomists for standard genome sequencing and annotation.</title>
        <authorList>
            <consortium name="The Broad Institute Genomics Platform"/>
            <consortium name="The Broad Institute Genome Sequencing Center for Infectious Disease"/>
            <person name="Wu L."/>
            <person name="Ma J."/>
        </authorList>
    </citation>
    <scope>NUCLEOTIDE SEQUENCE [LARGE SCALE GENOMIC DNA]</scope>
    <source>
        <strain evidence="3">CCUG 67170</strain>
    </source>
</reference>
<dbReference type="InterPro" id="IPR036691">
    <property type="entry name" value="Endo/exonu/phosph_ase_sf"/>
</dbReference>
<dbReference type="Proteomes" id="UP001595807">
    <property type="component" value="Unassembled WGS sequence"/>
</dbReference>
<dbReference type="SUPFAM" id="SSF56219">
    <property type="entry name" value="DNase I-like"/>
    <property type="match status" value="1"/>
</dbReference>